<dbReference type="GO" id="GO:0004308">
    <property type="term" value="F:exo-alpha-sialidase activity"/>
    <property type="evidence" value="ECO:0007669"/>
    <property type="project" value="InterPro"/>
</dbReference>
<dbReference type="PRINTS" id="PR01803">
    <property type="entry name" value="TCSIALIDASE"/>
</dbReference>
<evidence type="ECO:0000259" key="2">
    <source>
        <dbReference type="Pfam" id="PF13859"/>
    </source>
</evidence>
<dbReference type="InterPro" id="IPR036278">
    <property type="entry name" value="Sialidase_sf"/>
</dbReference>
<comment type="caution">
    <text evidence="4">The sequence shown here is derived from an EMBL/GenBank/DDBJ whole genome shotgun (WGS) entry which is preliminary data.</text>
</comment>
<feature type="domain" description="Trans-sialidase C-terminal" evidence="3">
    <location>
        <begin position="198"/>
        <end position="408"/>
    </location>
</feature>
<evidence type="ECO:0000313" key="5">
    <source>
        <dbReference type="Proteomes" id="UP000007350"/>
    </source>
</evidence>
<dbReference type="SUPFAM" id="SSF50939">
    <property type="entry name" value="Sialidases"/>
    <property type="match status" value="1"/>
</dbReference>
<feature type="compositionally biased region" description="Polar residues" evidence="1">
    <location>
        <begin position="486"/>
        <end position="503"/>
    </location>
</feature>
<evidence type="ECO:0000259" key="3">
    <source>
        <dbReference type="Pfam" id="PF22925"/>
    </source>
</evidence>
<feature type="domain" description="Sialidase" evidence="2">
    <location>
        <begin position="1"/>
        <end position="134"/>
    </location>
</feature>
<dbReference type="InterPro" id="IPR011040">
    <property type="entry name" value="Sialidase"/>
</dbReference>
<protein>
    <submittedName>
        <fullName evidence="4">Trans-sialidase, putative</fullName>
    </submittedName>
</protein>
<dbReference type="Gene3D" id="2.60.120.200">
    <property type="match status" value="1"/>
</dbReference>
<evidence type="ECO:0000313" key="4">
    <source>
        <dbReference type="EMBL" id="EKF32240.1"/>
    </source>
</evidence>
<dbReference type="InterPro" id="IPR008377">
    <property type="entry name" value="Sialidase_trypan"/>
</dbReference>
<dbReference type="InterPro" id="IPR013320">
    <property type="entry name" value="ConA-like_dom_sf"/>
</dbReference>
<gene>
    <name evidence="4" type="ORF">MOQ_003913</name>
</gene>
<accession>K2MYT3</accession>
<dbReference type="EMBL" id="AHKC01010072">
    <property type="protein sequence ID" value="EKF32240.1"/>
    <property type="molecule type" value="Genomic_DNA"/>
</dbReference>
<dbReference type="SUPFAM" id="SSF49899">
    <property type="entry name" value="Concanavalin A-like lectins/glucanases"/>
    <property type="match status" value="1"/>
</dbReference>
<feature type="compositionally biased region" description="Low complexity" evidence="1">
    <location>
        <begin position="459"/>
        <end position="468"/>
    </location>
</feature>
<dbReference type="Pfam" id="PF13859">
    <property type="entry name" value="BNR_3"/>
    <property type="match status" value="1"/>
</dbReference>
<feature type="non-terminal residue" evidence="4">
    <location>
        <position position="553"/>
    </location>
</feature>
<dbReference type="Pfam" id="PF22925">
    <property type="entry name" value="TS_C"/>
    <property type="match status" value="1"/>
</dbReference>
<dbReference type="Proteomes" id="UP000007350">
    <property type="component" value="Unassembled WGS sequence"/>
</dbReference>
<reference evidence="4 5" key="1">
    <citation type="journal article" date="2012" name="BMC Genomics">
        <title>Comparative genomic analysis of human infective Trypanosoma cruzi lineages with the bat-restricted subspecies T. cruzi marinkellei.</title>
        <authorList>
            <person name="Franzen O."/>
            <person name="Talavera-Lopez C."/>
            <person name="Ochaya S."/>
            <person name="Butler C.E."/>
            <person name="Messenger L.A."/>
            <person name="Lewis M.D."/>
            <person name="Llewellyn M.S."/>
            <person name="Marinkelle C.J."/>
            <person name="Tyler K.M."/>
            <person name="Miles M.A."/>
            <person name="Andersson B."/>
        </authorList>
    </citation>
    <scope>NUCLEOTIDE SEQUENCE [LARGE SCALE GENOMIC DNA]</scope>
    <source>
        <strain evidence="4 5">B7</strain>
    </source>
</reference>
<dbReference type="Gene3D" id="2.120.10.10">
    <property type="match status" value="1"/>
</dbReference>
<dbReference type="CDD" id="cd15482">
    <property type="entry name" value="Sialidase_non-viral"/>
    <property type="match status" value="1"/>
</dbReference>
<sequence>MMMTACNDGGRRRVYESDDMGDSWTEALGTLSRVWGNKQGESVKHVRSGFTKATIDGVEDRDVMLVTLPVYANEIGNKKGKLHLWLTDNTHIVDIGPVSGDEEDDAAASSLLYKSGGSGDNEENNNEELIALYEKKGDGENSPSGIFSVRLTKELQRVKAVLATWKEVDKRVSQLCLSLNAQEDASPEGVCGTDFDMTAGLVGFLSGNFSSTTWRDEYLGVNARVKGIDENKKTAAVVTESSDGVRFQGAWAEWPVGDQGENQLYHFANYNFTLVATVSIDGVPEGDTTIPVMGVKMSGAEKTVFFGLSYNSKDKKWKLLHGGENCEELSSILRPDTNKHVVILLRNGSEGSAYVDGERVGHAPCQLKNTDSKEISHFYIGGNGGSAGSGEGVSVTVTNVLLYNRPLDGNDIGALSANKAFISPPVIKNGQGKAMPSSHVGQPEQQEKSLGISGADGASTTSVSSVSTPLLGEESAKQLASGPHSEGTQNVNGNSSSDGNQTVEAEAGGESEAEDGPAVPPEMRASSGEHGERAGGTNEQEEVRPQVKEVNAA</sequence>
<keyword evidence="5" id="KW-1185">Reference proteome</keyword>
<feature type="region of interest" description="Disordered" evidence="1">
    <location>
        <begin position="428"/>
        <end position="553"/>
    </location>
</feature>
<proteinExistence type="predicted"/>
<dbReference type="AlphaFoldDB" id="K2MYT3"/>
<organism evidence="4 5">
    <name type="scientific">Trypanosoma cruzi marinkellei</name>
    <dbReference type="NCBI Taxonomy" id="85056"/>
    <lineage>
        <taxon>Eukaryota</taxon>
        <taxon>Discoba</taxon>
        <taxon>Euglenozoa</taxon>
        <taxon>Kinetoplastea</taxon>
        <taxon>Metakinetoplastina</taxon>
        <taxon>Trypanosomatida</taxon>
        <taxon>Trypanosomatidae</taxon>
        <taxon>Trypanosoma</taxon>
        <taxon>Schizotrypanum</taxon>
    </lineage>
</organism>
<name>K2MYT3_TRYCR</name>
<evidence type="ECO:0000256" key="1">
    <source>
        <dbReference type="SAM" id="MobiDB-lite"/>
    </source>
</evidence>
<dbReference type="InterPro" id="IPR055239">
    <property type="entry name" value="TS_C"/>
</dbReference>